<feature type="compositionally biased region" description="Basic and acidic residues" evidence="2">
    <location>
        <begin position="659"/>
        <end position="684"/>
    </location>
</feature>
<protein>
    <submittedName>
        <fullName evidence="3">Uncharacterized protein</fullName>
    </submittedName>
</protein>
<evidence type="ECO:0000256" key="1">
    <source>
        <dbReference type="SAM" id="Coils"/>
    </source>
</evidence>
<feature type="compositionally biased region" description="Low complexity" evidence="2">
    <location>
        <begin position="8"/>
        <end position="26"/>
    </location>
</feature>
<gene>
    <name evidence="3" type="ORF">CC86DRAFT_464568</name>
</gene>
<proteinExistence type="predicted"/>
<sequence>MEPNTNISTAPQTSSAPSTSPRAPRPGFFTRWAKRPRSPSVATSVPVTAAATVTVAVPSAHPAILAISTPEPTVSAVPEPTSDLENKVTKLRAENKKLQSRCAELVKQSNSDQEALLECVSSVKIETDELISANTKLKRENDRLSMSRDEFRAQAEVNKLALQQHITSCEAETDNLTRDNTELKRELRKAREGCEELKTLSECNQDALHQFTKELEAKEFQFKLREGRADTAQTEATKLIAENANVKVLQDKIQGLQTELDTQQSYHMRLESIGFARAPTFDDSDFLLRIQFLESDSLKLAEELATQTSEAQALAREYGNKNSELTEQLRRAETNVEFCRKNLIVQENTFRTLHTEHQTLLSQLDFERTANSYLQLLYRPLEGSANVPVKDLHTLQCQNKLLVAELIKVQSTAIERQKLITALTAQQQHFVDAFKKEQADALKHLQDLGTSHASHTASRKTFESTLSARESRIADLEQQIRVLEIAAHCMQSARDQDVEDEVAARVAKIQFFVDRDERMRAVRAEKAMDEAKAQLRMYLAGPQGLTEERWAILRPDAGKDEGRERKKFVRRSQAGTSVGGSGAVVREAEGQSEAVVQESTSAGQGETEVHESTSPDQDDTMPQKSTSAAQSESLAQESTSTVQGETVVQQPQVRGPRRVRFDLRRPDSAVQNESKDQTDAERADSAVGSSRGSSHGVVDDADRQ</sequence>
<feature type="region of interest" description="Disordered" evidence="2">
    <location>
        <begin position="1"/>
        <end position="44"/>
    </location>
</feature>
<reference evidence="3" key="1">
    <citation type="journal article" date="2020" name="Stud. Mycol.">
        <title>101 Dothideomycetes genomes: a test case for predicting lifestyles and emergence of pathogens.</title>
        <authorList>
            <person name="Haridas S."/>
            <person name="Albert R."/>
            <person name="Binder M."/>
            <person name="Bloem J."/>
            <person name="Labutti K."/>
            <person name="Salamov A."/>
            <person name="Andreopoulos B."/>
            <person name="Baker S."/>
            <person name="Barry K."/>
            <person name="Bills G."/>
            <person name="Bluhm B."/>
            <person name="Cannon C."/>
            <person name="Castanera R."/>
            <person name="Culley D."/>
            <person name="Daum C."/>
            <person name="Ezra D."/>
            <person name="Gonzalez J."/>
            <person name="Henrissat B."/>
            <person name="Kuo A."/>
            <person name="Liang C."/>
            <person name="Lipzen A."/>
            <person name="Lutzoni F."/>
            <person name="Magnuson J."/>
            <person name="Mondo S."/>
            <person name="Nolan M."/>
            <person name="Ohm R."/>
            <person name="Pangilinan J."/>
            <person name="Park H.-J."/>
            <person name="Ramirez L."/>
            <person name="Alfaro M."/>
            <person name="Sun H."/>
            <person name="Tritt A."/>
            <person name="Yoshinaga Y."/>
            <person name="Zwiers L.-H."/>
            <person name="Turgeon B."/>
            <person name="Goodwin S."/>
            <person name="Spatafora J."/>
            <person name="Crous P."/>
            <person name="Grigoriev I."/>
        </authorList>
    </citation>
    <scope>NUCLEOTIDE SEQUENCE</scope>
    <source>
        <strain evidence="3">CBS 113818</strain>
    </source>
</reference>
<keyword evidence="1" id="KW-0175">Coiled coil</keyword>
<evidence type="ECO:0000256" key="2">
    <source>
        <dbReference type="SAM" id="MobiDB-lite"/>
    </source>
</evidence>
<feature type="compositionally biased region" description="Low complexity" evidence="2">
    <location>
        <begin position="625"/>
        <end position="654"/>
    </location>
</feature>
<feature type="coiled-coil region" evidence="1">
    <location>
        <begin position="134"/>
        <end position="200"/>
    </location>
</feature>
<keyword evidence="4" id="KW-1185">Reference proteome</keyword>
<dbReference type="Proteomes" id="UP000799424">
    <property type="component" value="Unassembled WGS sequence"/>
</dbReference>
<feature type="compositionally biased region" description="Polar residues" evidence="2">
    <location>
        <begin position="614"/>
        <end position="624"/>
    </location>
</feature>
<feature type="coiled-coil region" evidence="1">
    <location>
        <begin position="315"/>
        <end position="342"/>
    </location>
</feature>
<feature type="region of interest" description="Disordered" evidence="2">
    <location>
        <begin position="556"/>
        <end position="704"/>
    </location>
</feature>
<dbReference type="AlphaFoldDB" id="A0A6A7ABT1"/>
<organism evidence="3 4">
    <name type="scientific">Ophiobolus disseminans</name>
    <dbReference type="NCBI Taxonomy" id="1469910"/>
    <lineage>
        <taxon>Eukaryota</taxon>
        <taxon>Fungi</taxon>
        <taxon>Dikarya</taxon>
        <taxon>Ascomycota</taxon>
        <taxon>Pezizomycotina</taxon>
        <taxon>Dothideomycetes</taxon>
        <taxon>Pleosporomycetidae</taxon>
        <taxon>Pleosporales</taxon>
        <taxon>Pleosporineae</taxon>
        <taxon>Phaeosphaeriaceae</taxon>
        <taxon>Ophiobolus</taxon>
    </lineage>
</organism>
<evidence type="ECO:0000313" key="3">
    <source>
        <dbReference type="EMBL" id="KAF2830127.1"/>
    </source>
</evidence>
<feature type="coiled-coil region" evidence="1">
    <location>
        <begin position="81"/>
        <end position="108"/>
    </location>
</feature>
<feature type="coiled-coil region" evidence="1">
    <location>
        <begin position="459"/>
        <end position="493"/>
    </location>
</feature>
<feature type="compositionally biased region" description="Low complexity" evidence="2">
    <location>
        <begin position="685"/>
        <end position="696"/>
    </location>
</feature>
<accession>A0A6A7ABT1</accession>
<name>A0A6A7ABT1_9PLEO</name>
<dbReference type="EMBL" id="MU006220">
    <property type="protein sequence ID" value="KAF2830127.1"/>
    <property type="molecule type" value="Genomic_DNA"/>
</dbReference>
<evidence type="ECO:0000313" key="4">
    <source>
        <dbReference type="Proteomes" id="UP000799424"/>
    </source>
</evidence>